<feature type="region of interest" description="Disordered" evidence="1">
    <location>
        <begin position="234"/>
        <end position="267"/>
    </location>
</feature>
<organism evidence="2 3">
    <name type="scientific">Leishmania donovani</name>
    <dbReference type="NCBI Taxonomy" id="5661"/>
    <lineage>
        <taxon>Eukaryota</taxon>
        <taxon>Discoba</taxon>
        <taxon>Euglenozoa</taxon>
        <taxon>Kinetoplastea</taxon>
        <taxon>Metakinetoplastina</taxon>
        <taxon>Trypanosomatida</taxon>
        <taxon>Trypanosomatidae</taxon>
        <taxon>Leishmaniinae</taxon>
        <taxon>Leishmania</taxon>
    </lineage>
</organism>
<evidence type="ECO:0000313" key="3">
    <source>
        <dbReference type="Proteomes" id="UP000318821"/>
    </source>
</evidence>
<accession>A0A504WVQ7</accession>
<proteinExistence type="predicted"/>
<feature type="region of interest" description="Disordered" evidence="1">
    <location>
        <begin position="309"/>
        <end position="331"/>
    </location>
</feature>
<dbReference type="VEuPathDB" id="TriTrypDB:LdCL_110014300"/>
<gene>
    <name evidence="2" type="ORF">CGC20_30985</name>
</gene>
<evidence type="ECO:0000313" key="2">
    <source>
        <dbReference type="EMBL" id="TPP39868.1"/>
    </source>
</evidence>
<protein>
    <submittedName>
        <fullName evidence="2">Uncharacterized protein</fullName>
    </submittedName>
</protein>
<dbReference type="EMBL" id="RHLD01000048">
    <property type="protein sequence ID" value="TPP39868.1"/>
    <property type="molecule type" value="Genomic_DNA"/>
</dbReference>
<sequence length="403" mass="42859">MFTTQDPQDIVVLKTAAFRHATRRARHRMLASEASTASPLRAVSQVTLRPNSHEAMRGAHNTDSGRESLIATTTARSVPCFTFKLPIRPAARPDASTGAGGGGISAPRSQVARAALEEALQKHEAALRSWADEPAQHISPSTMEAIGVHLGPAAVLSSATQPPQGLEKLHTGVVRMHFQPSAGDSASRVAALAQPYCRVLAQGSMAGTGVPTQVVPTRTSAEVAISGAAMEAHHDAKCGGAPEALSERSRDDGYAASASSSSCAPQAQRDHQIFVPLARRAALTSGAACTSRHGMPLVPYQLPLRMRPSVPGPALPNAPAATRSPSPPAETTRRAFLDEQAKRYAQWRSRQAAVLHQLAPDMWDRALPHYAALDRQPRAMDSGLRNHASHVRRSQYDSGVVFV</sequence>
<comment type="caution">
    <text evidence="2">The sequence shown here is derived from an EMBL/GenBank/DDBJ whole genome shotgun (WGS) entry which is preliminary data.</text>
</comment>
<name>A0A504WVQ7_LEIDO</name>
<dbReference type="AlphaFoldDB" id="A0A504WVQ7"/>
<feature type="compositionally biased region" description="Low complexity" evidence="1">
    <location>
        <begin position="255"/>
        <end position="267"/>
    </location>
</feature>
<evidence type="ECO:0000256" key="1">
    <source>
        <dbReference type="SAM" id="MobiDB-lite"/>
    </source>
</evidence>
<dbReference type="Proteomes" id="UP000318821">
    <property type="component" value="Unassembled WGS sequence"/>
</dbReference>
<reference evidence="3" key="1">
    <citation type="submission" date="2019-02" db="EMBL/GenBank/DDBJ databases">
        <title>FDA dAtabase for Regulatory Grade micrObial Sequences (FDA-ARGOS): Supporting development and validation of Infectious Disease Dx tests.</title>
        <authorList>
            <person name="Duncan R."/>
            <person name="Fisher C."/>
            <person name="Tallon L."/>
            <person name="Sadzewicz L."/>
            <person name="Sengamalay N."/>
            <person name="Ott S."/>
            <person name="Godinez A."/>
            <person name="Nagaraj S."/>
            <person name="Vavikolanu K."/>
            <person name="Vyas G."/>
            <person name="Nadendla S."/>
            <person name="Aluvathingal J."/>
            <person name="Sichtig H."/>
        </authorList>
    </citation>
    <scope>NUCLEOTIDE SEQUENCE [LARGE SCALE GENOMIC DNA]</scope>
    <source>
        <strain evidence="3">FDAARGOS_360</strain>
    </source>
</reference>